<dbReference type="InterPro" id="IPR036736">
    <property type="entry name" value="ACP-like_sf"/>
</dbReference>
<dbReference type="Gene3D" id="1.10.1200.10">
    <property type="entry name" value="ACP-like"/>
    <property type="match status" value="1"/>
</dbReference>
<sequence>MLEQQALDQVFNEVEREIAQILAAKGGPFIVVEAQSRFSDLGMSSLELATLVSTLESLYDVDPFASDVAITSIVTVRDLCQAYAGTLHHTLRGQDPLDAELLELRRL</sequence>
<evidence type="ECO:0000259" key="3">
    <source>
        <dbReference type="PROSITE" id="PS50075"/>
    </source>
</evidence>
<keyword evidence="2" id="KW-0597">Phosphoprotein</keyword>
<gene>
    <name evidence="4" type="ORF">HX829_09570</name>
</gene>
<dbReference type="PROSITE" id="PS50075">
    <property type="entry name" value="CARRIER"/>
    <property type="match status" value="1"/>
</dbReference>
<accession>A0A7Y7WCB3</accession>
<dbReference type="AlphaFoldDB" id="A0A7Y7WCB3"/>
<proteinExistence type="predicted"/>
<organism evidence="4 5">
    <name type="scientific">Pseudomonas gingeri</name>
    <dbReference type="NCBI Taxonomy" id="117681"/>
    <lineage>
        <taxon>Bacteria</taxon>
        <taxon>Pseudomonadati</taxon>
        <taxon>Pseudomonadota</taxon>
        <taxon>Gammaproteobacteria</taxon>
        <taxon>Pseudomonadales</taxon>
        <taxon>Pseudomonadaceae</taxon>
        <taxon>Pseudomonas</taxon>
    </lineage>
</organism>
<evidence type="ECO:0000313" key="4">
    <source>
        <dbReference type="EMBL" id="NWB46744.1"/>
    </source>
</evidence>
<protein>
    <submittedName>
        <fullName evidence="4">Acyl carrier protein</fullName>
    </submittedName>
</protein>
<dbReference type="Proteomes" id="UP000582981">
    <property type="component" value="Unassembled WGS sequence"/>
</dbReference>
<dbReference type="InterPro" id="IPR006162">
    <property type="entry name" value="Ppantetheine_attach_site"/>
</dbReference>
<reference evidence="4 5" key="1">
    <citation type="submission" date="2020-04" db="EMBL/GenBank/DDBJ databases">
        <title>Molecular characterization of pseudomonads from Agaricus bisporus reveal novel blotch 2 pathogens in Western Europe.</title>
        <authorList>
            <person name="Taparia T."/>
            <person name="Krijger M."/>
            <person name="Haynes E."/>
            <person name="Elpinstone J.G."/>
            <person name="Noble R."/>
            <person name="Van Der Wolf J."/>
        </authorList>
    </citation>
    <scope>NUCLEOTIDE SEQUENCE [LARGE SCALE GENOMIC DNA]</scope>
    <source>
        <strain evidence="4 5">F1001</strain>
    </source>
</reference>
<keyword evidence="1" id="KW-0596">Phosphopantetheine</keyword>
<dbReference type="SUPFAM" id="SSF47336">
    <property type="entry name" value="ACP-like"/>
    <property type="match status" value="1"/>
</dbReference>
<dbReference type="Pfam" id="PF00550">
    <property type="entry name" value="PP-binding"/>
    <property type="match status" value="1"/>
</dbReference>
<dbReference type="PROSITE" id="PS00012">
    <property type="entry name" value="PHOSPHOPANTETHEINE"/>
    <property type="match status" value="1"/>
</dbReference>
<dbReference type="EMBL" id="JACAPU010000012">
    <property type="protein sequence ID" value="NWB46744.1"/>
    <property type="molecule type" value="Genomic_DNA"/>
</dbReference>
<name>A0A7Y7WCB3_9PSED</name>
<evidence type="ECO:0000256" key="2">
    <source>
        <dbReference type="ARBA" id="ARBA00022553"/>
    </source>
</evidence>
<evidence type="ECO:0000256" key="1">
    <source>
        <dbReference type="ARBA" id="ARBA00022450"/>
    </source>
</evidence>
<evidence type="ECO:0000313" key="5">
    <source>
        <dbReference type="Proteomes" id="UP000582981"/>
    </source>
</evidence>
<feature type="domain" description="Carrier" evidence="3">
    <location>
        <begin position="9"/>
        <end position="87"/>
    </location>
</feature>
<dbReference type="RefSeq" id="WP_121140477.1">
    <property type="nucleotide sequence ID" value="NZ_JACAPU010000012.1"/>
</dbReference>
<comment type="caution">
    <text evidence="4">The sequence shown here is derived from an EMBL/GenBank/DDBJ whole genome shotgun (WGS) entry which is preliminary data.</text>
</comment>
<dbReference type="InterPro" id="IPR009081">
    <property type="entry name" value="PP-bd_ACP"/>
</dbReference>